<dbReference type="PANTHER" id="PTHR45686">
    <property type="entry name" value="ADP-RIBOSYLATION FACTOR GTPASE ACTIVATING PROTEIN 3, ISOFORM H-RELATED"/>
    <property type="match status" value="1"/>
</dbReference>
<gene>
    <name evidence="4" type="ORF">GPM918_LOCUS17304</name>
    <name evidence="5" type="ORF">OVA965_LOCUS26775</name>
    <name evidence="6" type="ORF">SRO942_LOCUS17302</name>
    <name evidence="7" type="ORF">TMI583_LOCUS27512</name>
</gene>
<dbReference type="EMBL" id="CAJNOQ010004730">
    <property type="protein sequence ID" value="CAF1071596.1"/>
    <property type="molecule type" value="Genomic_DNA"/>
</dbReference>
<evidence type="ECO:0000313" key="8">
    <source>
        <dbReference type="Proteomes" id="UP000663829"/>
    </source>
</evidence>
<feature type="compositionally biased region" description="Low complexity" evidence="3">
    <location>
        <begin position="115"/>
        <end position="129"/>
    </location>
</feature>
<feature type="non-terminal residue" evidence="4">
    <location>
        <position position="166"/>
    </location>
</feature>
<accession>A0A814LZ17</accession>
<evidence type="ECO:0000256" key="3">
    <source>
        <dbReference type="SAM" id="MobiDB-lite"/>
    </source>
</evidence>
<dbReference type="GO" id="GO:0048205">
    <property type="term" value="P:COPI coating of Golgi vesicle"/>
    <property type="evidence" value="ECO:0007669"/>
    <property type="project" value="TreeGrafter"/>
</dbReference>
<evidence type="ECO:0000313" key="6">
    <source>
        <dbReference type="EMBL" id="CAF3838626.1"/>
    </source>
</evidence>
<dbReference type="Proteomes" id="UP000682733">
    <property type="component" value="Unassembled WGS sequence"/>
</dbReference>
<dbReference type="Proteomes" id="UP000681722">
    <property type="component" value="Unassembled WGS sequence"/>
</dbReference>
<keyword evidence="1" id="KW-0479">Metal-binding</keyword>
<feature type="region of interest" description="Disordered" evidence="3">
    <location>
        <begin position="27"/>
        <end position="134"/>
    </location>
</feature>
<evidence type="ECO:0000256" key="2">
    <source>
        <dbReference type="ARBA" id="ARBA00022833"/>
    </source>
</evidence>
<dbReference type="Proteomes" id="UP000677228">
    <property type="component" value="Unassembled WGS sequence"/>
</dbReference>
<dbReference type="AlphaFoldDB" id="A0A814LZ17"/>
<name>A0A814LZ17_9BILA</name>
<protein>
    <submittedName>
        <fullName evidence="4">Uncharacterized protein</fullName>
    </submittedName>
</protein>
<dbReference type="EMBL" id="CAJOBA010038876">
    <property type="protein sequence ID" value="CAF4068425.1"/>
    <property type="molecule type" value="Genomic_DNA"/>
</dbReference>
<dbReference type="GO" id="GO:0046872">
    <property type="term" value="F:metal ion binding"/>
    <property type="evidence" value="ECO:0007669"/>
    <property type="project" value="UniProtKB-KW"/>
</dbReference>
<dbReference type="PANTHER" id="PTHR45686:SF4">
    <property type="entry name" value="ADP-RIBOSYLATION FACTOR GTPASE ACTIVATING PROTEIN 3, ISOFORM H"/>
    <property type="match status" value="1"/>
</dbReference>
<evidence type="ECO:0000313" key="4">
    <source>
        <dbReference type="EMBL" id="CAF1071596.1"/>
    </source>
</evidence>
<organism evidence="4 8">
    <name type="scientific">Didymodactylos carnosus</name>
    <dbReference type="NCBI Taxonomy" id="1234261"/>
    <lineage>
        <taxon>Eukaryota</taxon>
        <taxon>Metazoa</taxon>
        <taxon>Spiralia</taxon>
        <taxon>Gnathifera</taxon>
        <taxon>Rotifera</taxon>
        <taxon>Eurotatoria</taxon>
        <taxon>Bdelloidea</taxon>
        <taxon>Philodinida</taxon>
        <taxon>Philodinidae</taxon>
        <taxon>Didymodactylos</taxon>
    </lineage>
</organism>
<keyword evidence="8" id="KW-1185">Reference proteome</keyword>
<dbReference type="GO" id="GO:0000139">
    <property type="term" value="C:Golgi membrane"/>
    <property type="evidence" value="ECO:0007669"/>
    <property type="project" value="GOC"/>
</dbReference>
<comment type="caution">
    <text evidence="4">The sequence shown here is derived from an EMBL/GenBank/DDBJ whole genome shotgun (WGS) entry which is preliminary data.</text>
</comment>
<evidence type="ECO:0000313" key="7">
    <source>
        <dbReference type="EMBL" id="CAF4068425.1"/>
    </source>
</evidence>
<dbReference type="EMBL" id="CAJOBC010004729">
    <property type="protein sequence ID" value="CAF3838626.1"/>
    <property type="molecule type" value="Genomic_DNA"/>
</dbReference>
<reference evidence="4" key="1">
    <citation type="submission" date="2021-02" db="EMBL/GenBank/DDBJ databases">
        <authorList>
            <person name="Nowell W R."/>
        </authorList>
    </citation>
    <scope>NUCLEOTIDE SEQUENCE</scope>
</reference>
<feature type="compositionally biased region" description="Low complexity" evidence="3">
    <location>
        <begin position="34"/>
        <end position="67"/>
    </location>
</feature>
<dbReference type="Proteomes" id="UP000663829">
    <property type="component" value="Unassembled WGS sequence"/>
</dbReference>
<dbReference type="OrthoDB" id="983479at2759"/>
<dbReference type="EMBL" id="CAJNOK010017325">
    <property type="protein sequence ID" value="CAF1262018.1"/>
    <property type="molecule type" value="Genomic_DNA"/>
</dbReference>
<evidence type="ECO:0000313" key="5">
    <source>
        <dbReference type="EMBL" id="CAF1262018.1"/>
    </source>
</evidence>
<sequence>LDDDLYKPKSSKADTFSSEWEVIDRKTPTKETISYSNYSSNSSTGFGVSSSSRSNDTTTTSSSASNDAQKRFSNAKAISSDQYFNKDNDNDRNNVVSRFGESKSISSADYFGDSQNKNQQQRGNNNNYQGPDLATMKADFKDGVTKVAGRLSSMATNVMSAIQDRH</sequence>
<proteinExistence type="predicted"/>
<evidence type="ECO:0000256" key="1">
    <source>
        <dbReference type="ARBA" id="ARBA00022723"/>
    </source>
</evidence>
<keyword evidence="2" id="KW-0862">Zinc</keyword>